<sequence length="98" mass="11190">MSGQGTLERRVTTLEQEPEGGKLVTRHILEQTRRNGDDIAAIRTQLARMEARQDRTDAEIRAIRSDVAGLKNDMESLRSELPGMVAETMREVLRERDR</sequence>
<dbReference type="EMBL" id="JABEPP010000002">
    <property type="protein sequence ID" value="NNM72172.1"/>
    <property type="molecule type" value="Genomic_DNA"/>
</dbReference>
<keyword evidence="3" id="KW-1185">Reference proteome</keyword>
<gene>
    <name evidence="2" type="ORF">HJG44_07150</name>
</gene>
<dbReference type="RefSeq" id="WP_171217668.1">
    <property type="nucleotide sequence ID" value="NZ_JABEPP010000002.1"/>
</dbReference>
<name>A0A849HYI6_9HYPH</name>
<protein>
    <submittedName>
        <fullName evidence="2">Uncharacterized protein</fullName>
    </submittedName>
</protein>
<feature type="region of interest" description="Disordered" evidence="1">
    <location>
        <begin position="1"/>
        <end position="24"/>
    </location>
</feature>
<comment type="caution">
    <text evidence="2">The sequence shown here is derived from an EMBL/GenBank/DDBJ whole genome shotgun (WGS) entry which is preliminary data.</text>
</comment>
<evidence type="ECO:0000256" key="1">
    <source>
        <dbReference type="SAM" id="MobiDB-lite"/>
    </source>
</evidence>
<organism evidence="2 3">
    <name type="scientific">Enterovirga aerilata</name>
    <dbReference type="NCBI Taxonomy" id="2730920"/>
    <lineage>
        <taxon>Bacteria</taxon>
        <taxon>Pseudomonadati</taxon>
        <taxon>Pseudomonadota</taxon>
        <taxon>Alphaproteobacteria</taxon>
        <taxon>Hyphomicrobiales</taxon>
        <taxon>Methylobacteriaceae</taxon>
        <taxon>Enterovirga</taxon>
    </lineage>
</organism>
<accession>A0A849HYI6</accession>
<evidence type="ECO:0000313" key="3">
    <source>
        <dbReference type="Proteomes" id="UP000564885"/>
    </source>
</evidence>
<proteinExistence type="predicted"/>
<dbReference type="Proteomes" id="UP000564885">
    <property type="component" value="Unassembled WGS sequence"/>
</dbReference>
<dbReference type="Gene3D" id="1.20.58.130">
    <property type="match status" value="1"/>
</dbReference>
<reference evidence="2 3" key="1">
    <citation type="submission" date="2020-04" db="EMBL/GenBank/DDBJ databases">
        <title>Enterovirga sp. isolate from soil.</title>
        <authorList>
            <person name="Chea S."/>
            <person name="Kim D.-U."/>
        </authorList>
    </citation>
    <scope>NUCLEOTIDE SEQUENCE [LARGE SCALE GENOMIC DNA]</scope>
    <source>
        <strain evidence="2 3">DB1703</strain>
    </source>
</reference>
<dbReference type="AlphaFoldDB" id="A0A849HYI6"/>
<evidence type="ECO:0000313" key="2">
    <source>
        <dbReference type="EMBL" id="NNM72172.1"/>
    </source>
</evidence>